<dbReference type="Pfam" id="PF00392">
    <property type="entry name" value="GntR"/>
    <property type="match status" value="2"/>
</dbReference>
<feature type="domain" description="HTH gntR-type" evidence="4">
    <location>
        <begin position="244"/>
        <end position="312"/>
    </location>
</feature>
<keyword evidence="1" id="KW-0805">Transcription regulation</keyword>
<dbReference type="Gene3D" id="1.10.10.10">
    <property type="entry name" value="Winged helix-like DNA-binding domain superfamily/Winged helix DNA-binding domain"/>
    <property type="match status" value="2"/>
</dbReference>
<evidence type="ECO:0000313" key="6">
    <source>
        <dbReference type="Proteomes" id="UP001055091"/>
    </source>
</evidence>
<keyword evidence="2" id="KW-0238">DNA-binding</keyword>
<protein>
    <recommendedName>
        <fullName evidence="4">HTH gntR-type domain-containing protein</fullName>
    </recommendedName>
</protein>
<keyword evidence="3" id="KW-0804">Transcription</keyword>
<dbReference type="GO" id="GO:0003700">
    <property type="term" value="F:DNA-binding transcription factor activity"/>
    <property type="evidence" value="ECO:0007669"/>
    <property type="project" value="InterPro"/>
</dbReference>
<dbReference type="PANTHER" id="PTHR44846">
    <property type="entry name" value="MANNOSYL-D-GLYCERATE TRANSPORT/METABOLISM SYSTEM REPRESSOR MNGR-RELATED"/>
    <property type="match status" value="1"/>
</dbReference>
<name>A0AA37JSC9_9FIRM</name>
<dbReference type="SMART" id="SM00345">
    <property type="entry name" value="HTH_GNTR"/>
    <property type="match status" value="2"/>
</dbReference>
<dbReference type="PROSITE" id="PS50949">
    <property type="entry name" value="HTH_GNTR"/>
    <property type="match status" value="2"/>
</dbReference>
<comment type="caution">
    <text evidence="5">The sequence shown here is derived from an EMBL/GenBank/DDBJ whole genome shotgun (WGS) entry which is preliminary data.</text>
</comment>
<organism evidence="5 6">
    <name type="scientific">Hungatella hathewayi</name>
    <dbReference type="NCBI Taxonomy" id="154046"/>
    <lineage>
        <taxon>Bacteria</taxon>
        <taxon>Bacillati</taxon>
        <taxon>Bacillota</taxon>
        <taxon>Clostridia</taxon>
        <taxon>Lachnospirales</taxon>
        <taxon>Lachnospiraceae</taxon>
        <taxon>Hungatella</taxon>
    </lineage>
</organism>
<dbReference type="SUPFAM" id="SSF46785">
    <property type="entry name" value="Winged helix' DNA-binding domain"/>
    <property type="match status" value="2"/>
</dbReference>
<evidence type="ECO:0000259" key="4">
    <source>
        <dbReference type="PROSITE" id="PS50949"/>
    </source>
</evidence>
<dbReference type="EMBL" id="BQNJ01000002">
    <property type="protein sequence ID" value="GKH04281.1"/>
    <property type="molecule type" value="Genomic_DNA"/>
</dbReference>
<feature type="domain" description="HTH gntR-type" evidence="4">
    <location>
        <begin position="5"/>
        <end position="74"/>
    </location>
</feature>
<dbReference type="InterPro" id="IPR050679">
    <property type="entry name" value="Bact_HTH_transcr_reg"/>
</dbReference>
<evidence type="ECO:0000256" key="3">
    <source>
        <dbReference type="ARBA" id="ARBA00023163"/>
    </source>
</evidence>
<dbReference type="InterPro" id="IPR000524">
    <property type="entry name" value="Tscrpt_reg_HTH_GntR"/>
</dbReference>
<reference evidence="5" key="1">
    <citation type="submission" date="2022-01" db="EMBL/GenBank/DDBJ databases">
        <title>Novel bile acid biosynthetic pathways are enriched in the microbiome of centenarians.</title>
        <authorList>
            <person name="Sato Y."/>
            <person name="Atarashi K."/>
            <person name="Plichta R.D."/>
            <person name="Arai Y."/>
            <person name="Sasajima S."/>
            <person name="Kearney M.S."/>
            <person name="Suda W."/>
            <person name="Takeshita K."/>
            <person name="Sasaki T."/>
            <person name="Okamoto S."/>
            <person name="Skelly N.A."/>
            <person name="Okamura Y."/>
            <person name="Vlamakis H."/>
            <person name="Li Y."/>
            <person name="Tanoue T."/>
            <person name="Takei H."/>
            <person name="Nittono H."/>
            <person name="Narushima S."/>
            <person name="Irie J."/>
            <person name="Itoh H."/>
            <person name="Moriya K."/>
            <person name="Sugiura Y."/>
            <person name="Suematsu M."/>
            <person name="Moritoki N."/>
            <person name="Shibata S."/>
            <person name="Littman R.D."/>
            <person name="Fischbach A.M."/>
            <person name="Uwamino Y."/>
            <person name="Inoue T."/>
            <person name="Honda A."/>
            <person name="Hattori M."/>
            <person name="Murai T."/>
            <person name="Xavier J.R."/>
            <person name="Hirose N."/>
            <person name="Honda K."/>
        </authorList>
    </citation>
    <scope>NUCLEOTIDE SEQUENCE</scope>
    <source>
        <strain evidence="5">CE91-St55</strain>
    </source>
</reference>
<dbReference type="InterPro" id="IPR036388">
    <property type="entry name" value="WH-like_DNA-bd_sf"/>
</dbReference>
<dbReference type="AlphaFoldDB" id="A0AA37JSC9"/>
<accession>A0AA37JSC9</accession>
<dbReference type="GO" id="GO:0003677">
    <property type="term" value="F:DNA binding"/>
    <property type="evidence" value="ECO:0007669"/>
    <property type="project" value="UniProtKB-KW"/>
</dbReference>
<gene>
    <name evidence="5" type="ORF">CE91St55_62620</name>
</gene>
<dbReference type="InterPro" id="IPR036390">
    <property type="entry name" value="WH_DNA-bd_sf"/>
</dbReference>
<evidence type="ECO:0000256" key="2">
    <source>
        <dbReference type="ARBA" id="ARBA00023125"/>
    </source>
</evidence>
<dbReference type="PANTHER" id="PTHR44846:SF1">
    <property type="entry name" value="MANNOSYL-D-GLYCERATE TRANSPORT_METABOLISM SYSTEM REPRESSOR MNGR-RELATED"/>
    <property type="match status" value="1"/>
</dbReference>
<evidence type="ECO:0000313" key="5">
    <source>
        <dbReference type="EMBL" id="GKH04281.1"/>
    </source>
</evidence>
<dbReference type="Proteomes" id="UP001055091">
    <property type="component" value="Unassembled WGS sequence"/>
</dbReference>
<dbReference type="GO" id="GO:0045892">
    <property type="term" value="P:negative regulation of DNA-templated transcription"/>
    <property type="evidence" value="ECO:0007669"/>
    <property type="project" value="TreeGrafter"/>
</dbReference>
<sequence>MVNDSQYSNLIYEYFLVRFHSRYYKYGDTLPSIDILCREFNVSAQTVKVSLRRLRTEGYISMHNGMTTTVIFRQTRQEAADYILNYFSERWDTYFDLYASSELIFIPLLVEGLKRLDEEDLDVLSRLEERAEADDLIHFYCRVLQKMENPLALNLFWETTLFQGFPFARMEPHPIHFDTALVRQRLKNLRSLLSEGNWELIRNTLLEYQRSDVRVIMQNLEPILRSRPRPPQIPFVWRVYRSRPQICYHLASRILNDIYMGEYREMQFLPSYEKMAQLYGASVSTLRRTIRILNQAGVCRTLNGKGTRIFPLGTPCEPPDFESPAIRRNLSFFVQSFEILIYSCDGVTRSFLSSLSQDRIEELTGLLEECLNTRQGELSVWYYLIFVSQYSHLTGVREIYKTIYSLFLWGYPLKASSGNLTDLDCVIMHFTEAMVRHLKEHDYDQCAADVKELLFKQFPAARQYLIGHGIPPEELRISPSIRLFITDTEALECRPENRGGSPES</sequence>
<dbReference type="RefSeq" id="WP_118040353.1">
    <property type="nucleotide sequence ID" value="NZ_BQNJ01000002.1"/>
</dbReference>
<evidence type="ECO:0000256" key="1">
    <source>
        <dbReference type="ARBA" id="ARBA00023015"/>
    </source>
</evidence>
<proteinExistence type="predicted"/>